<keyword evidence="3" id="KW-1185">Reference proteome</keyword>
<dbReference type="Proteomes" id="UP000054007">
    <property type="component" value="Unassembled WGS sequence"/>
</dbReference>
<evidence type="ECO:0000313" key="3">
    <source>
        <dbReference type="Proteomes" id="UP000054007"/>
    </source>
</evidence>
<dbReference type="EMBL" id="KN880467">
    <property type="protein sequence ID" value="KIY70513.1"/>
    <property type="molecule type" value="Genomic_DNA"/>
</dbReference>
<reference evidence="2 3" key="1">
    <citation type="journal article" date="2015" name="Fungal Genet. Biol.">
        <title>Evolution of novel wood decay mechanisms in Agaricales revealed by the genome sequences of Fistulina hepatica and Cylindrobasidium torrendii.</title>
        <authorList>
            <person name="Floudas D."/>
            <person name="Held B.W."/>
            <person name="Riley R."/>
            <person name="Nagy L.G."/>
            <person name="Koehler G."/>
            <person name="Ransdell A.S."/>
            <person name="Younus H."/>
            <person name="Chow J."/>
            <person name="Chiniquy J."/>
            <person name="Lipzen A."/>
            <person name="Tritt A."/>
            <person name="Sun H."/>
            <person name="Haridas S."/>
            <person name="LaButti K."/>
            <person name="Ohm R.A."/>
            <person name="Kues U."/>
            <person name="Blanchette R.A."/>
            <person name="Grigoriev I.V."/>
            <person name="Minto R.E."/>
            <person name="Hibbett D.S."/>
        </authorList>
    </citation>
    <scope>NUCLEOTIDE SEQUENCE [LARGE SCALE GENOMIC DNA]</scope>
    <source>
        <strain evidence="2 3">FP15055 ss-10</strain>
    </source>
</reference>
<dbReference type="Pfam" id="PF00583">
    <property type="entry name" value="Acetyltransf_1"/>
    <property type="match status" value="1"/>
</dbReference>
<feature type="non-terminal residue" evidence="2">
    <location>
        <position position="125"/>
    </location>
</feature>
<accession>A0A0D7BIX6</accession>
<dbReference type="Gene3D" id="3.40.630.30">
    <property type="match status" value="1"/>
</dbReference>
<dbReference type="SUPFAM" id="SSF55729">
    <property type="entry name" value="Acyl-CoA N-acyltransferases (Nat)"/>
    <property type="match status" value="1"/>
</dbReference>
<dbReference type="InterPro" id="IPR016181">
    <property type="entry name" value="Acyl_CoA_acyltransferase"/>
</dbReference>
<dbReference type="InterPro" id="IPR000182">
    <property type="entry name" value="GNAT_dom"/>
</dbReference>
<dbReference type="AlphaFoldDB" id="A0A0D7BIX6"/>
<organism evidence="2 3">
    <name type="scientific">Cylindrobasidium torrendii FP15055 ss-10</name>
    <dbReference type="NCBI Taxonomy" id="1314674"/>
    <lineage>
        <taxon>Eukaryota</taxon>
        <taxon>Fungi</taxon>
        <taxon>Dikarya</taxon>
        <taxon>Basidiomycota</taxon>
        <taxon>Agaricomycotina</taxon>
        <taxon>Agaricomycetes</taxon>
        <taxon>Agaricomycetidae</taxon>
        <taxon>Agaricales</taxon>
        <taxon>Marasmiineae</taxon>
        <taxon>Physalacriaceae</taxon>
        <taxon>Cylindrobasidium</taxon>
    </lineage>
</organism>
<evidence type="ECO:0000259" key="1">
    <source>
        <dbReference type="PROSITE" id="PS51186"/>
    </source>
</evidence>
<dbReference type="OrthoDB" id="41532at2759"/>
<proteinExistence type="predicted"/>
<dbReference type="GO" id="GO:0016747">
    <property type="term" value="F:acyltransferase activity, transferring groups other than amino-acyl groups"/>
    <property type="evidence" value="ECO:0007669"/>
    <property type="project" value="InterPro"/>
</dbReference>
<dbReference type="CDD" id="cd04301">
    <property type="entry name" value="NAT_SF"/>
    <property type="match status" value="1"/>
</dbReference>
<dbReference type="PROSITE" id="PS51186">
    <property type="entry name" value="GNAT"/>
    <property type="match status" value="1"/>
</dbReference>
<evidence type="ECO:0000313" key="2">
    <source>
        <dbReference type="EMBL" id="KIY70513.1"/>
    </source>
</evidence>
<gene>
    <name evidence="2" type="ORF">CYLTODRAFT_332741</name>
</gene>
<sequence>SFEIFQIPIPASEDHLTKWIETRLRSFQTDPASFLSVYEDAVKLTREEQARLLNDPNIHNFVLSESGSWAAIASVAVINDETRGWASMVAQDTDKQGFLLLYIWVHPDYRRNGLASRVLDAATHW</sequence>
<name>A0A0D7BIX6_9AGAR</name>
<protein>
    <recommendedName>
        <fullName evidence="1">N-acetyltransferase domain-containing protein</fullName>
    </recommendedName>
</protein>
<feature type="domain" description="N-acetyltransferase" evidence="1">
    <location>
        <begin position="22"/>
        <end position="125"/>
    </location>
</feature>
<feature type="non-terminal residue" evidence="2">
    <location>
        <position position="1"/>
    </location>
</feature>